<protein>
    <submittedName>
        <fullName evidence="2">Uncharacterized protein</fullName>
    </submittedName>
</protein>
<evidence type="ECO:0000313" key="3">
    <source>
        <dbReference type="Proteomes" id="UP001150062"/>
    </source>
</evidence>
<reference evidence="2" key="1">
    <citation type="submission" date="2022-08" db="EMBL/GenBank/DDBJ databases">
        <title>Novel sulfate-reducing endosymbionts in the free-living metamonad Anaeramoeba.</title>
        <authorList>
            <person name="Jerlstrom-Hultqvist J."/>
            <person name="Cepicka I."/>
            <person name="Gallot-Lavallee L."/>
            <person name="Salas-Leiva D."/>
            <person name="Curtis B.A."/>
            <person name="Zahonova K."/>
            <person name="Pipaliya S."/>
            <person name="Dacks J."/>
            <person name="Roger A.J."/>
        </authorList>
    </citation>
    <scope>NUCLEOTIDE SEQUENCE</scope>
    <source>
        <strain evidence="2">Schooner1</strain>
    </source>
</reference>
<name>A0ABQ8ZB61_9EUKA</name>
<proteinExistence type="predicted"/>
<organism evidence="2 3">
    <name type="scientific">Anaeramoeba flamelloides</name>
    <dbReference type="NCBI Taxonomy" id="1746091"/>
    <lineage>
        <taxon>Eukaryota</taxon>
        <taxon>Metamonada</taxon>
        <taxon>Anaeramoebidae</taxon>
        <taxon>Anaeramoeba</taxon>
    </lineage>
</organism>
<keyword evidence="1" id="KW-0175">Coiled coil</keyword>
<sequence>MNKELKKLEKEIDNKNLNQQLKTTVENVETLITNLGSHEEGVPSVILRNQYLKEKKKRLEEEIEALEVLISDVNETEIEQSIESLEKQLESRQERATKEIQRLNISQLNLSSQETGLYLLKPEKAIQEFNEQFENVFEYFFESEEEENIIDLKSYLYKIPIKCFVVVKQFLAQFEDWFFQLMHMQKITTSSLVNKFLERIKHQHFTKILNEQAKKENLTKVLQYFQELKNLNKSATQILDDYVHMVCKFFCKMLIIDPSIKLLEHNNETQFSDSLHEKINDFKSGKLVVLFPGLVSKKCQYAKIKTILL</sequence>
<evidence type="ECO:0000313" key="2">
    <source>
        <dbReference type="EMBL" id="KAJ6253904.1"/>
    </source>
</evidence>
<accession>A0ABQ8ZB61</accession>
<dbReference type="Proteomes" id="UP001150062">
    <property type="component" value="Unassembled WGS sequence"/>
</dbReference>
<keyword evidence="3" id="KW-1185">Reference proteome</keyword>
<feature type="coiled-coil region" evidence="1">
    <location>
        <begin position="14"/>
        <end position="106"/>
    </location>
</feature>
<dbReference type="EMBL" id="JAOAOG010000028">
    <property type="protein sequence ID" value="KAJ6253904.1"/>
    <property type="molecule type" value="Genomic_DNA"/>
</dbReference>
<comment type="caution">
    <text evidence="2">The sequence shown here is derived from an EMBL/GenBank/DDBJ whole genome shotgun (WGS) entry which is preliminary data.</text>
</comment>
<gene>
    <name evidence="2" type="ORF">M0813_13322</name>
</gene>
<evidence type="ECO:0000256" key="1">
    <source>
        <dbReference type="SAM" id="Coils"/>
    </source>
</evidence>